<sequence>MCIELEADCKIRIAKIYMGGKSADAARCDYLCLVLKNRGKYEVLDAVQDMDGHGALLSASLCAGSDLARPLASPPSGAGTRG</sequence>
<proteinExistence type="predicted"/>
<name>A0A916XC45_9BURK</name>
<reference evidence="1" key="1">
    <citation type="journal article" date="2014" name="Int. J. Syst. Evol. Microbiol.">
        <title>Complete genome sequence of Corynebacterium casei LMG S-19264T (=DSM 44701T), isolated from a smear-ripened cheese.</title>
        <authorList>
            <consortium name="US DOE Joint Genome Institute (JGI-PGF)"/>
            <person name="Walter F."/>
            <person name="Albersmeier A."/>
            <person name="Kalinowski J."/>
            <person name="Ruckert C."/>
        </authorList>
    </citation>
    <scope>NUCLEOTIDE SEQUENCE</scope>
    <source>
        <strain evidence="1">CGMCC 1.10998</strain>
    </source>
</reference>
<dbReference type="EMBL" id="BMED01000001">
    <property type="protein sequence ID" value="GGC62652.1"/>
    <property type="molecule type" value="Genomic_DNA"/>
</dbReference>
<evidence type="ECO:0000313" key="1">
    <source>
        <dbReference type="EMBL" id="GGC62652.1"/>
    </source>
</evidence>
<keyword evidence="2" id="KW-1185">Reference proteome</keyword>
<comment type="caution">
    <text evidence="1">The sequence shown here is derived from an EMBL/GenBank/DDBJ whole genome shotgun (WGS) entry which is preliminary data.</text>
</comment>
<dbReference type="AlphaFoldDB" id="A0A916XC45"/>
<organism evidence="1 2">
    <name type="scientific">Undibacterium terreum</name>
    <dbReference type="NCBI Taxonomy" id="1224302"/>
    <lineage>
        <taxon>Bacteria</taxon>
        <taxon>Pseudomonadati</taxon>
        <taxon>Pseudomonadota</taxon>
        <taxon>Betaproteobacteria</taxon>
        <taxon>Burkholderiales</taxon>
        <taxon>Oxalobacteraceae</taxon>
        <taxon>Undibacterium</taxon>
    </lineage>
</organism>
<gene>
    <name evidence="1" type="ORF">GCM10011396_07020</name>
</gene>
<dbReference type="Proteomes" id="UP000637423">
    <property type="component" value="Unassembled WGS sequence"/>
</dbReference>
<protein>
    <submittedName>
        <fullName evidence="1">Uncharacterized protein</fullName>
    </submittedName>
</protein>
<reference evidence="1" key="2">
    <citation type="submission" date="2020-09" db="EMBL/GenBank/DDBJ databases">
        <authorList>
            <person name="Sun Q."/>
            <person name="Zhou Y."/>
        </authorList>
    </citation>
    <scope>NUCLEOTIDE SEQUENCE</scope>
    <source>
        <strain evidence="1">CGMCC 1.10998</strain>
    </source>
</reference>
<accession>A0A916XC45</accession>
<evidence type="ECO:0000313" key="2">
    <source>
        <dbReference type="Proteomes" id="UP000637423"/>
    </source>
</evidence>